<dbReference type="Pfam" id="PF01520">
    <property type="entry name" value="Amidase_3"/>
    <property type="match status" value="1"/>
</dbReference>
<dbReference type="GO" id="GO:0009253">
    <property type="term" value="P:peptidoglycan catabolic process"/>
    <property type="evidence" value="ECO:0007669"/>
    <property type="project" value="InterPro"/>
</dbReference>
<dbReference type="GO" id="GO:0030288">
    <property type="term" value="C:outer membrane-bounded periplasmic space"/>
    <property type="evidence" value="ECO:0007669"/>
    <property type="project" value="TreeGrafter"/>
</dbReference>
<evidence type="ECO:0000259" key="4">
    <source>
        <dbReference type="Pfam" id="PF07833"/>
    </source>
</evidence>
<proteinExistence type="predicted"/>
<dbReference type="InterPro" id="IPR050695">
    <property type="entry name" value="N-acetylmuramoyl_amidase_3"/>
</dbReference>
<dbReference type="InterPro" id="IPR002508">
    <property type="entry name" value="MurNAc-LAA_cat"/>
</dbReference>
<evidence type="ECO:0000259" key="3">
    <source>
        <dbReference type="Pfam" id="PF01520"/>
    </source>
</evidence>
<evidence type="ECO:0000313" key="6">
    <source>
        <dbReference type="Proteomes" id="UP000547674"/>
    </source>
</evidence>
<evidence type="ECO:0000256" key="2">
    <source>
        <dbReference type="SAM" id="Phobius"/>
    </source>
</evidence>
<reference evidence="5 6" key="1">
    <citation type="submission" date="2020-03" db="EMBL/GenBank/DDBJ databases">
        <title>Metabolic flexibility allows generalist bacteria to become dominant in a frequently disturbed ecosystem.</title>
        <authorList>
            <person name="Chen Y.-J."/>
            <person name="Leung P.M."/>
            <person name="Bay S.K."/>
            <person name="Hugenholtz P."/>
            <person name="Kessler A.J."/>
            <person name="Shelley G."/>
            <person name="Waite D.W."/>
            <person name="Cook P.L."/>
            <person name="Greening C."/>
        </authorList>
    </citation>
    <scope>NUCLEOTIDE SEQUENCE [LARGE SCALE GENOMIC DNA]</scope>
    <source>
        <strain evidence="5">SS_bin_28</strain>
    </source>
</reference>
<dbReference type="PANTHER" id="PTHR30404:SF0">
    <property type="entry name" value="N-ACETYLMURAMOYL-L-ALANINE AMIDASE AMIC"/>
    <property type="match status" value="1"/>
</dbReference>
<dbReference type="PANTHER" id="PTHR30404">
    <property type="entry name" value="N-ACETYLMURAMOYL-L-ALANINE AMIDASE"/>
    <property type="match status" value="1"/>
</dbReference>
<evidence type="ECO:0000313" key="5">
    <source>
        <dbReference type="EMBL" id="NNF06195.1"/>
    </source>
</evidence>
<keyword evidence="1" id="KW-0378">Hydrolase</keyword>
<dbReference type="Pfam" id="PF07833">
    <property type="entry name" value="Cu_amine_oxidN1"/>
    <property type="match status" value="1"/>
</dbReference>
<dbReference type="Gene3D" id="3.40.630.40">
    <property type="entry name" value="Zn-dependent exopeptidases"/>
    <property type="match status" value="1"/>
</dbReference>
<dbReference type="Proteomes" id="UP000547674">
    <property type="component" value="Unassembled WGS sequence"/>
</dbReference>
<feature type="domain" description="MurNAc-LAA" evidence="3">
    <location>
        <begin position="300"/>
        <end position="480"/>
    </location>
</feature>
<feature type="domain" description="Copper amine oxidase-like N-terminal" evidence="4">
    <location>
        <begin position="68"/>
        <end position="154"/>
    </location>
</feature>
<dbReference type="GO" id="GO:0008745">
    <property type="term" value="F:N-acetylmuramoyl-L-alanine amidase activity"/>
    <property type="evidence" value="ECO:0007669"/>
    <property type="project" value="InterPro"/>
</dbReference>
<name>A0A7Y2EA46_UNCEI</name>
<sequence length="493" mass="54298">MSPSFHRLAARNRLSGRTPRHGLVIAFAMLAILVLSGSTLPPGATPFHLLGVPSDGGTPVRIQGWERDGVVYVSVNDLSRFLGLEYYWRSDLGQLTLSFGSQGLTVTEGSEIAALGDKLIHLPGPVMMWNNNIQVPLEVIVDEFGQARSWTTQKINYYPRERRLAAKRERGNSLRDIRIMQDPQGWKLVLRASGRFRHQVLSTSQQSFVLRLRNVNFDPVMFTLPPDHAWFQGLRLRNVPDALEISFSAAPSTVGYTVTASRSEPTLEVLLGIDERDLREGNLEEFSGRGAGPAQEITRIVLDPSHGGRGQRTHIDEGARSFAVCEELAATLQIDFGIDVVLTREKGDNPNAENRLNRANRARADLFLSVHVPEREGGPSAFVASIPQASAEVPNELRNLGFQPTVGVQEDALNQSRLLARSILESVATELNSPPMGLYEEAIPELQGAVVPAAILEIGVTKTKLSRKEARKMARGIIEGLKLFVVMGEEEQP</sequence>
<dbReference type="InterPro" id="IPR036582">
    <property type="entry name" value="Mao_N_sf"/>
</dbReference>
<keyword evidence="2" id="KW-0812">Transmembrane</keyword>
<accession>A0A7Y2EA46</accession>
<gene>
    <name evidence="5" type="ORF">HKN21_05500</name>
</gene>
<feature type="transmembrane region" description="Helical" evidence="2">
    <location>
        <begin position="21"/>
        <end position="40"/>
    </location>
</feature>
<dbReference type="AlphaFoldDB" id="A0A7Y2EA46"/>
<organism evidence="5 6">
    <name type="scientific">Eiseniibacteriota bacterium</name>
    <dbReference type="NCBI Taxonomy" id="2212470"/>
    <lineage>
        <taxon>Bacteria</taxon>
        <taxon>Candidatus Eiseniibacteriota</taxon>
    </lineage>
</organism>
<evidence type="ECO:0008006" key="7">
    <source>
        <dbReference type="Google" id="ProtNLM"/>
    </source>
</evidence>
<dbReference type="SUPFAM" id="SSF53187">
    <property type="entry name" value="Zn-dependent exopeptidases"/>
    <property type="match status" value="1"/>
</dbReference>
<keyword evidence="2" id="KW-0472">Membrane</keyword>
<evidence type="ECO:0000256" key="1">
    <source>
        <dbReference type="ARBA" id="ARBA00022801"/>
    </source>
</evidence>
<dbReference type="InterPro" id="IPR012854">
    <property type="entry name" value="Cu_amine_oxidase-like_N"/>
</dbReference>
<keyword evidence="2" id="KW-1133">Transmembrane helix</keyword>
<protein>
    <recommendedName>
        <fullName evidence="7">MurNAc-LAA domain-containing protein</fullName>
    </recommendedName>
</protein>
<dbReference type="EMBL" id="JABDJR010000209">
    <property type="protein sequence ID" value="NNF06195.1"/>
    <property type="molecule type" value="Genomic_DNA"/>
</dbReference>
<dbReference type="SUPFAM" id="SSF55383">
    <property type="entry name" value="Copper amine oxidase, domain N"/>
    <property type="match status" value="1"/>
</dbReference>
<comment type="caution">
    <text evidence="5">The sequence shown here is derived from an EMBL/GenBank/DDBJ whole genome shotgun (WGS) entry which is preliminary data.</text>
</comment>
<dbReference type="CDD" id="cd02696">
    <property type="entry name" value="MurNAc-LAA"/>
    <property type="match status" value="1"/>
</dbReference>